<feature type="transmembrane region" description="Helical" evidence="7">
    <location>
        <begin position="79"/>
        <end position="99"/>
    </location>
</feature>
<feature type="transmembrane region" description="Helical" evidence="7">
    <location>
        <begin position="168"/>
        <end position="193"/>
    </location>
</feature>
<feature type="transmembrane region" description="Helical" evidence="7">
    <location>
        <begin position="27"/>
        <end position="50"/>
    </location>
</feature>
<feature type="transmembrane region" description="Helical" evidence="7">
    <location>
        <begin position="395"/>
        <end position="421"/>
    </location>
</feature>
<keyword evidence="4" id="KW-0769">Symport</keyword>
<dbReference type="PROSITE" id="PS50850">
    <property type="entry name" value="MFS"/>
    <property type="match status" value="1"/>
</dbReference>
<feature type="transmembrane region" description="Helical" evidence="7">
    <location>
        <begin position="433"/>
        <end position="451"/>
    </location>
</feature>
<protein>
    <recommendedName>
        <fullName evidence="8">Major facilitator superfamily (MFS) profile domain-containing protein</fullName>
    </recommendedName>
</protein>
<evidence type="ECO:0000256" key="7">
    <source>
        <dbReference type="SAM" id="Phobius"/>
    </source>
</evidence>
<keyword evidence="5 7" id="KW-1133">Transmembrane helix</keyword>
<evidence type="ECO:0000256" key="3">
    <source>
        <dbReference type="ARBA" id="ARBA00022692"/>
    </source>
</evidence>
<evidence type="ECO:0000313" key="9">
    <source>
        <dbReference type="EMBL" id="CAH1714677.1"/>
    </source>
</evidence>
<dbReference type="CDD" id="cd17318">
    <property type="entry name" value="MFS_SLC17"/>
    <property type="match status" value="1"/>
</dbReference>
<evidence type="ECO:0000259" key="8">
    <source>
        <dbReference type="PROSITE" id="PS50850"/>
    </source>
</evidence>
<name>A0A9P0IR69_APHGO</name>
<reference evidence="9" key="2">
    <citation type="submission" date="2022-10" db="EMBL/GenBank/DDBJ databases">
        <authorList>
            <consortium name="ENA_rothamsted_submissions"/>
            <consortium name="culmorum"/>
            <person name="King R."/>
        </authorList>
    </citation>
    <scope>NUCLEOTIDE SEQUENCE</scope>
</reference>
<dbReference type="FunFam" id="1.20.1250.20:FF:000423">
    <property type="entry name" value="Putative inorganic phosphate cotransporter-like Protein"/>
    <property type="match status" value="1"/>
</dbReference>
<evidence type="ECO:0000313" key="10">
    <source>
        <dbReference type="Proteomes" id="UP001154329"/>
    </source>
</evidence>
<dbReference type="InterPro" id="IPR011701">
    <property type="entry name" value="MFS"/>
</dbReference>
<sequence length="505" mass="56376">MQSKTHLLEDEFSERGKIRGVRYLQSFLLFLCLFAAYLLRVSISVAIVAMTPDKNSTDFLLETHYHIPVFSWTQHTKSLILSAFFWGYLIMNLPAAMIGRRYNNQMLLAMSMTLTVALSLATPMLVVAFNWPILVLIRFLQGLTQAFTMPMIHGISAKWAPPNERGRLVGFVLGGLQFGTVITLVGSGILASTRSGWPSIYYTSGAFGIFWVILWLIFGSESPDTHRLITRSERNYIKSSLTQTVSEKKNLITPWKEIFTSMPVWAVTISHAGHNCGFWLLLSEMPTFISSVLKFDIKSDGFVSALPYLAMWLCQFPVTYFADYMNKKNVTSLTFSRKFWNTLGMSGGALGLMVLGYMGENANAAICMYVFVVAIGCCTNVGFNINHLDLAPNYAGILMGFTNAVAALGGVLAPTVCGFIVHDQTSVDEWRVVFTLGAVILFFSSIFYIVFGSAEVQSWNEPRNENVGVRSFMQMKTDYGSSSKYTSSSSSFVKVTSKYTMFVRQ</sequence>
<dbReference type="Proteomes" id="UP001154329">
    <property type="component" value="Chromosome 1"/>
</dbReference>
<dbReference type="InterPro" id="IPR020846">
    <property type="entry name" value="MFS_dom"/>
</dbReference>
<feature type="domain" description="Major facilitator superfamily (MFS) profile" evidence="8">
    <location>
        <begin position="28"/>
        <end position="456"/>
    </location>
</feature>
<comment type="subcellular location">
    <subcellularLocation>
        <location evidence="1">Membrane</location>
        <topology evidence="1">Multi-pass membrane protein</topology>
    </subcellularLocation>
</comment>
<organism evidence="9 10">
    <name type="scientific">Aphis gossypii</name>
    <name type="common">Cotton aphid</name>
    <dbReference type="NCBI Taxonomy" id="80765"/>
    <lineage>
        <taxon>Eukaryota</taxon>
        <taxon>Metazoa</taxon>
        <taxon>Ecdysozoa</taxon>
        <taxon>Arthropoda</taxon>
        <taxon>Hexapoda</taxon>
        <taxon>Insecta</taxon>
        <taxon>Pterygota</taxon>
        <taxon>Neoptera</taxon>
        <taxon>Paraneoptera</taxon>
        <taxon>Hemiptera</taxon>
        <taxon>Sternorrhyncha</taxon>
        <taxon>Aphidomorpha</taxon>
        <taxon>Aphidoidea</taxon>
        <taxon>Aphididae</taxon>
        <taxon>Aphidini</taxon>
        <taxon>Aphis</taxon>
        <taxon>Aphis</taxon>
    </lineage>
</organism>
<evidence type="ECO:0000256" key="1">
    <source>
        <dbReference type="ARBA" id="ARBA00004141"/>
    </source>
</evidence>
<dbReference type="GO" id="GO:0016020">
    <property type="term" value="C:membrane"/>
    <property type="evidence" value="ECO:0007669"/>
    <property type="project" value="UniProtKB-SubCell"/>
</dbReference>
<feature type="transmembrane region" description="Helical" evidence="7">
    <location>
        <begin position="339"/>
        <end position="357"/>
    </location>
</feature>
<proteinExistence type="predicted"/>
<feature type="transmembrane region" description="Helical" evidence="7">
    <location>
        <begin position="301"/>
        <end position="318"/>
    </location>
</feature>
<keyword evidence="6 7" id="KW-0472">Membrane</keyword>
<reference evidence="9" key="1">
    <citation type="submission" date="2022-02" db="EMBL/GenBank/DDBJ databases">
        <authorList>
            <person name="King R."/>
        </authorList>
    </citation>
    <scope>NUCLEOTIDE SEQUENCE</scope>
</reference>
<evidence type="ECO:0000256" key="6">
    <source>
        <dbReference type="ARBA" id="ARBA00023136"/>
    </source>
</evidence>
<dbReference type="InterPro" id="IPR036259">
    <property type="entry name" value="MFS_trans_sf"/>
</dbReference>
<feature type="transmembrane region" description="Helical" evidence="7">
    <location>
        <begin position="135"/>
        <end position="156"/>
    </location>
</feature>
<feature type="transmembrane region" description="Helical" evidence="7">
    <location>
        <begin position="363"/>
        <end position="383"/>
    </location>
</feature>
<accession>A0A9P0IR69</accession>
<dbReference type="InterPro" id="IPR050382">
    <property type="entry name" value="MFS_Na/Anion_cotransporter"/>
</dbReference>
<feature type="transmembrane region" description="Helical" evidence="7">
    <location>
        <begin position="199"/>
        <end position="218"/>
    </location>
</feature>
<dbReference type="PANTHER" id="PTHR11662:SF280">
    <property type="entry name" value="FI21844P1-RELATED"/>
    <property type="match status" value="1"/>
</dbReference>
<keyword evidence="3 7" id="KW-0812">Transmembrane</keyword>
<evidence type="ECO:0000256" key="4">
    <source>
        <dbReference type="ARBA" id="ARBA00022847"/>
    </source>
</evidence>
<dbReference type="Gene3D" id="1.20.1250.20">
    <property type="entry name" value="MFS general substrate transporter like domains"/>
    <property type="match status" value="2"/>
</dbReference>
<gene>
    <name evidence="9" type="ORF">APHIGO_LOCUS2877</name>
</gene>
<evidence type="ECO:0000256" key="5">
    <source>
        <dbReference type="ARBA" id="ARBA00022989"/>
    </source>
</evidence>
<dbReference type="GO" id="GO:0006820">
    <property type="term" value="P:monoatomic anion transport"/>
    <property type="evidence" value="ECO:0007669"/>
    <property type="project" value="TreeGrafter"/>
</dbReference>
<keyword evidence="10" id="KW-1185">Reference proteome</keyword>
<dbReference type="EMBL" id="OU899034">
    <property type="protein sequence ID" value="CAH1714677.1"/>
    <property type="molecule type" value="Genomic_DNA"/>
</dbReference>
<keyword evidence="2" id="KW-0813">Transport</keyword>
<evidence type="ECO:0000256" key="2">
    <source>
        <dbReference type="ARBA" id="ARBA00022448"/>
    </source>
</evidence>
<dbReference type="PANTHER" id="PTHR11662">
    <property type="entry name" value="SOLUTE CARRIER FAMILY 17"/>
    <property type="match status" value="1"/>
</dbReference>
<dbReference type="SUPFAM" id="SSF103473">
    <property type="entry name" value="MFS general substrate transporter"/>
    <property type="match status" value="1"/>
</dbReference>
<dbReference type="GO" id="GO:0015293">
    <property type="term" value="F:symporter activity"/>
    <property type="evidence" value="ECO:0007669"/>
    <property type="project" value="UniProtKB-KW"/>
</dbReference>
<dbReference type="AlphaFoldDB" id="A0A9P0IR69"/>
<dbReference type="Pfam" id="PF07690">
    <property type="entry name" value="MFS_1"/>
    <property type="match status" value="1"/>
</dbReference>
<dbReference type="FunFam" id="1.20.1250.20:FF:000003">
    <property type="entry name" value="Solute carrier family 17 member 3"/>
    <property type="match status" value="1"/>
</dbReference>
<feature type="transmembrane region" description="Helical" evidence="7">
    <location>
        <begin position="106"/>
        <end position="129"/>
    </location>
</feature>
<dbReference type="OrthoDB" id="2985014at2759"/>